<protein>
    <submittedName>
        <fullName evidence="2">Uncharacterized protein</fullName>
    </submittedName>
</protein>
<proteinExistence type="predicted"/>
<dbReference type="Proteomes" id="UP001301769">
    <property type="component" value="Unassembled WGS sequence"/>
</dbReference>
<evidence type="ECO:0000313" key="2">
    <source>
        <dbReference type="EMBL" id="KAK4209239.1"/>
    </source>
</evidence>
<keyword evidence="1" id="KW-0812">Transmembrane</keyword>
<dbReference type="AlphaFoldDB" id="A0AAN6XYF8"/>
<reference evidence="2" key="1">
    <citation type="journal article" date="2023" name="Mol. Phylogenet. Evol.">
        <title>Genome-scale phylogeny and comparative genomics of the fungal order Sordariales.</title>
        <authorList>
            <person name="Hensen N."/>
            <person name="Bonometti L."/>
            <person name="Westerberg I."/>
            <person name="Brannstrom I.O."/>
            <person name="Guillou S."/>
            <person name="Cros-Aarteil S."/>
            <person name="Calhoun S."/>
            <person name="Haridas S."/>
            <person name="Kuo A."/>
            <person name="Mondo S."/>
            <person name="Pangilinan J."/>
            <person name="Riley R."/>
            <person name="LaButti K."/>
            <person name="Andreopoulos B."/>
            <person name="Lipzen A."/>
            <person name="Chen C."/>
            <person name="Yan M."/>
            <person name="Daum C."/>
            <person name="Ng V."/>
            <person name="Clum A."/>
            <person name="Steindorff A."/>
            <person name="Ohm R.A."/>
            <person name="Martin F."/>
            <person name="Silar P."/>
            <person name="Natvig D.O."/>
            <person name="Lalanne C."/>
            <person name="Gautier V."/>
            <person name="Ament-Velasquez S.L."/>
            <person name="Kruys A."/>
            <person name="Hutchinson M.I."/>
            <person name="Powell A.J."/>
            <person name="Barry K."/>
            <person name="Miller A.N."/>
            <person name="Grigoriev I.V."/>
            <person name="Debuchy R."/>
            <person name="Gladieux P."/>
            <person name="Hiltunen Thoren M."/>
            <person name="Johannesson H."/>
        </authorList>
    </citation>
    <scope>NUCLEOTIDE SEQUENCE</scope>
    <source>
        <strain evidence="2">PSN293</strain>
    </source>
</reference>
<keyword evidence="1" id="KW-1133">Transmembrane helix</keyword>
<name>A0AAN6XYF8_9PEZI</name>
<sequence>MASNITSDICPGTSKTAMPSLGGIDTIPKDIDVVMITGNNVSHPAMNACCAPNKVQLLDGCYLWCKIPGGTPKLETKDAIFRNITSCLQVNDYLDEDDEGRGAVQANIVTASLATGSKGSLSTLGLGIWALAVFGGVLMG</sequence>
<evidence type="ECO:0000256" key="1">
    <source>
        <dbReference type="SAM" id="Phobius"/>
    </source>
</evidence>
<organism evidence="2 3">
    <name type="scientific">Rhypophila decipiens</name>
    <dbReference type="NCBI Taxonomy" id="261697"/>
    <lineage>
        <taxon>Eukaryota</taxon>
        <taxon>Fungi</taxon>
        <taxon>Dikarya</taxon>
        <taxon>Ascomycota</taxon>
        <taxon>Pezizomycotina</taxon>
        <taxon>Sordariomycetes</taxon>
        <taxon>Sordariomycetidae</taxon>
        <taxon>Sordariales</taxon>
        <taxon>Naviculisporaceae</taxon>
        <taxon>Rhypophila</taxon>
    </lineage>
</organism>
<gene>
    <name evidence="2" type="ORF">QBC37DRAFT_430635</name>
</gene>
<comment type="caution">
    <text evidence="2">The sequence shown here is derived from an EMBL/GenBank/DDBJ whole genome shotgun (WGS) entry which is preliminary data.</text>
</comment>
<feature type="transmembrane region" description="Helical" evidence="1">
    <location>
        <begin position="121"/>
        <end position="139"/>
    </location>
</feature>
<dbReference type="EMBL" id="MU858211">
    <property type="protein sequence ID" value="KAK4209239.1"/>
    <property type="molecule type" value="Genomic_DNA"/>
</dbReference>
<evidence type="ECO:0000313" key="3">
    <source>
        <dbReference type="Proteomes" id="UP001301769"/>
    </source>
</evidence>
<keyword evidence="3" id="KW-1185">Reference proteome</keyword>
<reference evidence="2" key="2">
    <citation type="submission" date="2023-05" db="EMBL/GenBank/DDBJ databases">
        <authorList>
            <consortium name="Lawrence Berkeley National Laboratory"/>
            <person name="Steindorff A."/>
            <person name="Hensen N."/>
            <person name="Bonometti L."/>
            <person name="Westerberg I."/>
            <person name="Brannstrom I.O."/>
            <person name="Guillou S."/>
            <person name="Cros-Aarteil S."/>
            <person name="Calhoun S."/>
            <person name="Haridas S."/>
            <person name="Kuo A."/>
            <person name="Mondo S."/>
            <person name="Pangilinan J."/>
            <person name="Riley R."/>
            <person name="Labutti K."/>
            <person name="Andreopoulos B."/>
            <person name="Lipzen A."/>
            <person name="Chen C."/>
            <person name="Yanf M."/>
            <person name="Daum C."/>
            <person name="Ng V."/>
            <person name="Clum A."/>
            <person name="Ohm R."/>
            <person name="Martin F."/>
            <person name="Silar P."/>
            <person name="Natvig D."/>
            <person name="Lalanne C."/>
            <person name="Gautier V."/>
            <person name="Ament-Velasquez S.L."/>
            <person name="Kruys A."/>
            <person name="Hutchinson M.I."/>
            <person name="Powell A.J."/>
            <person name="Barry K."/>
            <person name="Miller A.N."/>
            <person name="Grigoriev I.V."/>
            <person name="Debuchy R."/>
            <person name="Gladieux P."/>
            <person name="Thoren M.H."/>
            <person name="Johannesson H."/>
        </authorList>
    </citation>
    <scope>NUCLEOTIDE SEQUENCE</scope>
    <source>
        <strain evidence="2">PSN293</strain>
    </source>
</reference>
<accession>A0AAN6XYF8</accession>
<keyword evidence="1" id="KW-0472">Membrane</keyword>